<sequence>MMSQLFWWRRYGSKSSYWHRSWVRVWKTGQQKVEQNGEVTTIVPTSSSTTPSTTTTAIELESFRMLQLDESTSHFDEIPKMEETKE</sequence>
<organism evidence="1 2">
    <name type="scientific">Meloidogyne floridensis</name>
    <dbReference type="NCBI Taxonomy" id="298350"/>
    <lineage>
        <taxon>Eukaryota</taxon>
        <taxon>Metazoa</taxon>
        <taxon>Ecdysozoa</taxon>
        <taxon>Nematoda</taxon>
        <taxon>Chromadorea</taxon>
        <taxon>Rhabditida</taxon>
        <taxon>Tylenchina</taxon>
        <taxon>Tylenchomorpha</taxon>
        <taxon>Tylenchoidea</taxon>
        <taxon>Meloidogynidae</taxon>
        <taxon>Meloidogyninae</taxon>
        <taxon>Meloidogyne</taxon>
    </lineage>
</organism>
<reference evidence="2" key="1">
    <citation type="submission" date="2022-11" db="UniProtKB">
        <authorList>
            <consortium name="WormBaseParasite"/>
        </authorList>
    </citation>
    <scope>IDENTIFICATION</scope>
</reference>
<proteinExistence type="predicted"/>
<name>A0A915NNG3_9BILA</name>
<dbReference type="WBParaSite" id="scf7180000418721.g2808">
    <property type="protein sequence ID" value="scf7180000418721.g2808"/>
    <property type="gene ID" value="scf7180000418721.g2808"/>
</dbReference>
<dbReference type="AlphaFoldDB" id="A0A915NNG3"/>
<keyword evidence="1" id="KW-1185">Reference proteome</keyword>
<evidence type="ECO:0000313" key="1">
    <source>
        <dbReference type="Proteomes" id="UP000887560"/>
    </source>
</evidence>
<evidence type="ECO:0000313" key="2">
    <source>
        <dbReference type="WBParaSite" id="scf7180000418721.g2808"/>
    </source>
</evidence>
<accession>A0A915NNG3</accession>
<dbReference type="Proteomes" id="UP000887560">
    <property type="component" value="Unplaced"/>
</dbReference>
<protein>
    <submittedName>
        <fullName evidence="2">Uncharacterized protein</fullName>
    </submittedName>
</protein>